<accession>A0A1B7ZD57</accession>
<dbReference type="EMBL" id="LZFP01000003">
    <property type="protein sequence ID" value="OBR41287.1"/>
    <property type="molecule type" value="Genomic_DNA"/>
</dbReference>
<evidence type="ECO:0008006" key="3">
    <source>
        <dbReference type="Google" id="ProtNLM"/>
    </source>
</evidence>
<dbReference type="SUPFAM" id="SSF50939">
    <property type="entry name" value="Sialidases"/>
    <property type="match status" value="1"/>
</dbReference>
<keyword evidence="2" id="KW-1185">Reference proteome</keyword>
<evidence type="ECO:0000313" key="2">
    <source>
        <dbReference type="Proteomes" id="UP000092164"/>
    </source>
</evidence>
<dbReference type="InterPro" id="IPR036278">
    <property type="entry name" value="Sialidase_sf"/>
</dbReference>
<reference evidence="2" key="1">
    <citation type="submission" date="2016-06" db="EMBL/GenBank/DDBJ databases">
        <authorList>
            <person name="Zhan P."/>
        </authorList>
    </citation>
    <scope>NUCLEOTIDE SEQUENCE [LARGE SCALE GENOMIC DNA]</scope>
    <source>
        <strain evidence="2">T28</strain>
    </source>
</reference>
<proteinExistence type="predicted"/>
<dbReference type="OrthoDB" id="6308355at2"/>
<comment type="caution">
    <text evidence="1">The sequence shown here is derived from an EMBL/GenBank/DDBJ whole genome shotgun (WGS) entry which is preliminary data.</text>
</comment>
<dbReference type="RefSeq" id="WP_068482464.1">
    <property type="nucleotide sequence ID" value="NZ_CP018760.1"/>
</dbReference>
<name>A0A1B7ZD57_9FLAO</name>
<dbReference type="STRING" id="1836467.BTR34_14795"/>
<dbReference type="KEGG" id="mart:BTR34_14795"/>
<protein>
    <recommendedName>
        <fullName evidence="3">Glycosyl hydrolase</fullName>
    </recommendedName>
</protein>
<evidence type="ECO:0000313" key="1">
    <source>
        <dbReference type="EMBL" id="OBR41287.1"/>
    </source>
</evidence>
<dbReference type="Proteomes" id="UP000092164">
    <property type="component" value="Unassembled WGS sequence"/>
</dbReference>
<sequence length="342" mass="40087">MHFKIVKKLNKEIIHFAENDILISSTYNSIYYKSNNLEQNIKIPEASIIKRFFGLFRISRRLLRLDKCNVFYHKKNLVIIRQGMVYYYDHLTQKLEETLKLRNCRNVMHQSINSTPEGYIYFGEYGANDARGTVPIYRSIDDGKSWEEIYTFPAKSIKHVHGCYYDKFTDKIWVCTGDFKDESWILIANKDFTEVKKIGDGQQKYRTCSIIFTEDKVHWLMDSPIEPSYHIIFDRKTEAIEIGQKLMGPAWYTKKIDENTYLAGTTREIGPGVLDNNAHLYITKDLKNWEIIKQFEKDNLTMKYFKFGVIGFADGKQSLEEVYIFLEALKGLDGKSLLCNLS</sequence>
<organism evidence="1 2">
    <name type="scientific">Maribacter hydrothermalis</name>
    <dbReference type="NCBI Taxonomy" id="1836467"/>
    <lineage>
        <taxon>Bacteria</taxon>
        <taxon>Pseudomonadati</taxon>
        <taxon>Bacteroidota</taxon>
        <taxon>Flavobacteriia</taxon>
        <taxon>Flavobacteriales</taxon>
        <taxon>Flavobacteriaceae</taxon>
        <taxon>Maribacter</taxon>
    </lineage>
</organism>
<dbReference type="AlphaFoldDB" id="A0A1B7ZD57"/>
<gene>
    <name evidence="1" type="ORF">A9200_13300</name>
</gene>